<dbReference type="Pfam" id="PF03865">
    <property type="entry name" value="ShlB"/>
    <property type="match status" value="1"/>
</dbReference>
<gene>
    <name evidence="6" type="ORF">BamMEX5DRAFT_5919</name>
</gene>
<dbReference type="Proteomes" id="UP000004814">
    <property type="component" value="Unassembled WGS sequence"/>
</dbReference>
<name>B1TDQ3_9BURK</name>
<keyword evidence="2" id="KW-0812">Transmembrane</keyword>
<dbReference type="PANTHER" id="PTHR34597:SF1">
    <property type="entry name" value="HEME_HEMOPEXIN TRANSPORTER PROTEIN HUXB"/>
    <property type="match status" value="1"/>
</dbReference>
<dbReference type="InterPro" id="IPR005565">
    <property type="entry name" value="Hemolysn_activator_HlyB_C"/>
</dbReference>
<dbReference type="GO" id="GO:0008320">
    <property type="term" value="F:protein transmembrane transporter activity"/>
    <property type="evidence" value="ECO:0007669"/>
    <property type="project" value="TreeGrafter"/>
</dbReference>
<keyword evidence="1" id="KW-1134">Transmembrane beta strand</keyword>
<evidence type="ECO:0000259" key="4">
    <source>
        <dbReference type="Pfam" id="PF03865"/>
    </source>
</evidence>
<evidence type="ECO:0000256" key="2">
    <source>
        <dbReference type="ARBA" id="ARBA00022692"/>
    </source>
</evidence>
<dbReference type="InterPro" id="IPR013686">
    <property type="entry name" value="Polypept-transport_assoc_ShlB"/>
</dbReference>
<dbReference type="PATRIC" id="fig|396597.7.peg.1605"/>
<proteinExistence type="predicted"/>
<accession>B1TDQ3</accession>
<dbReference type="Gene3D" id="3.10.20.310">
    <property type="entry name" value="membrane protein fhac"/>
    <property type="match status" value="1"/>
</dbReference>
<dbReference type="PANTHER" id="PTHR34597">
    <property type="entry name" value="SLR1661 PROTEIN"/>
    <property type="match status" value="1"/>
</dbReference>
<keyword evidence="1" id="KW-0472">Membrane</keyword>
<sequence length="593" mass="63734">MDHYGRGFLYFFATRHFDVTRRSRDDTRPAAPRGPVAGHGGGRPYALGCCAAMGLLLPGIALSQVPNAGQSMREIESVRPALPAAPAPELSIERGEQAAPVPDGADAGPRVTVRAFAIGGNRVFTSTQLEALVQDLTGRELSFGELQAAAARITSYYREHGYVLARAYLPRQDIDDGLVRIDVLEGRYDRIELHNRSRVLDGVVRQPLSALRPGEAVRGADLARSLLLVGDLPGVDAKGTLRSGRSQGSTDLVIDADPGPIATGTLEADNYGNLSTGRYRLTGSVAVNSPLRIGDRLTLRGMGSDELQRYYSASYQLPVGPWSTRVGVGYSNLHSKVGEGFEELDLHSRANIQSAFVVQPLLRGRAFNLNAQLQYENKNLHDDYRAFHIQDDKNVGLWTFTLSGNGDDALLGGGTTAFSVSAGAGRLRTADVLGAQGFVKTRGTFKKLGVSVMRLQALGSRFQFYTQFSGQLSSGNLDASEQFSLGGPYGVRAYTLGSGSGDQGWQASAELRYAVAPGWRVSTFVDAGRVGINKHRVFKDTNIIRMQAAGLGAGWYGKGHQITVAAAWPFASSEGLASSAGSPRIWFQATQYF</sequence>
<comment type="caution">
    <text evidence="6">The sequence shown here is derived from an EMBL/GenBank/DDBJ whole genome shotgun (WGS) entry which is preliminary data.</text>
</comment>
<feature type="domain" description="Polypeptide-transport-associated ShlB-type" evidence="5">
    <location>
        <begin position="112"/>
        <end position="186"/>
    </location>
</feature>
<organism evidence="6 7">
    <name type="scientific">Burkholderia ambifaria MEX-5</name>
    <dbReference type="NCBI Taxonomy" id="396597"/>
    <lineage>
        <taxon>Bacteria</taxon>
        <taxon>Pseudomonadati</taxon>
        <taxon>Pseudomonadota</taxon>
        <taxon>Betaproteobacteria</taxon>
        <taxon>Burkholderiales</taxon>
        <taxon>Burkholderiaceae</taxon>
        <taxon>Burkholderia</taxon>
        <taxon>Burkholderia cepacia complex</taxon>
    </lineage>
</organism>
<dbReference type="GO" id="GO:0046819">
    <property type="term" value="P:protein secretion by the type V secretion system"/>
    <property type="evidence" value="ECO:0007669"/>
    <property type="project" value="TreeGrafter"/>
</dbReference>
<reference evidence="6 7" key="1">
    <citation type="submission" date="2008-03" db="EMBL/GenBank/DDBJ databases">
        <title>Sequencing of the draft genome and assembly of Burkholderia ambifaria MEX-5.</title>
        <authorList>
            <consortium name="US DOE Joint Genome Institute (JGI-PGF)"/>
            <person name="Copeland A."/>
            <person name="Lucas S."/>
            <person name="Lapidus A."/>
            <person name="Glavina del Rio T."/>
            <person name="Dalin E."/>
            <person name="Tice H."/>
            <person name="Bruce D."/>
            <person name="Goodwin L."/>
            <person name="Pitluck S."/>
            <person name="Larimer F."/>
            <person name="Land M.L."/>
            <person name="Hauser L."/>
            <person name="Tiedje J."/>
            <person name="Richardson P."/>
        </authorList>
    </citation>
    <scope>NUCLEOTIDE SEQUENCE [LARGE SCALE GENOMIC DNA]</scope>
    <source>
        <strain evidence="6 7">MEX-5</strain>
    </source>
</reference>
<evidence type="ECO:0000313" key="7">
    <source>
        <dbReference type="Proteomes" id="UP000004814"/>
    </source>
</evidence>
<feature type="domain" description="Haemolysin activator HlyB C-terminal" evidence="4">
    <location>
        <begin position="248"/>
        <end position="555"/>
    </location>
</feature>
<keyword evidence="3" id="KW-0998">Cell outer membrane</keyword>
<dbReference type="AlphaFoldDB" id="B1TDQ3"/>
<dbReference type="Gene3D" id="2.40.160.50">
    <property type="entry name" value="membrane protein fhac: a member of the omp85/tpsb transporter family"/>
    <property type="match status" value="1"/>
</dbReference>
<dbReference type="GO" id="GO:0098046">
    <property type="term" value="C:type V protein secretion system complex"/>
    <property type="evidence" value="ECO:0007669"/>
    <property type="project" value="TreeGrafter"/>
</dbReference>
<dbReference type="EMBL" id="ABLK01000303">
    <property type="protein sequence ID" value="EDT38299.1"/>
    <property type="molecule type" value="Genomic_DNA"/>
</dbReference>
<dbReference type="InterPro" id="IPR051544">
    <property type="entry name" value="TPS_OM_transporter"/>
</dbReference>
<dbReference type="RefSeq" id="WP_006761666.1">
    <property type="nucleotide sequence ID" value="NZ_ABLK01000303.1"/>
</dbReference>
<evidence type="ECO:0000259" key="5">
    <source>
        <dbReference type="Pfam" id="PF08479"/>
    </source>
</evidence>
<evidence type="ECO:0000256" key="3">
    <source>
        <dbReference type="ARBA" id="ARBA00023237"/>
    </source>
</evidence>
<protein>
    <submittedName>
        <fullName evidence="6">Polypeptide-transport-associated domain protein ShlB-type</fullName>
    </submittedName>
</protein>
<evidence type="ECO:0000256" key="1">
    <source>
        <dbReference type="ARBA" id="ARBA00022452"/>
    </source>
</evidence>
<evidence type="ECO:0000313" key="6">
    <source>
        <dbReference type="EMBL" id="EDT38299.1"/>
    </source>
</evidence>
<dbReference type="Pfam" id="PF08479">
    <property type="entry name" value="POTRA_2"/>
    <property type="match status" value="1"/>
</dbReference>